<keyword evidence="1" id="KW-0472">Membrane</keyword>
<dbReference type="Pfam" id="PF12730">
    <property type="entry name" value="ABC2_membrane_4"/>
    <property type="match status" value="1"/>
</dbReference>
<reference evidence="2 3" key="1">
    <citation type="journal article" date="2017" name="Int. J. Syst. Evol. Microbiol.">
        <title>Macrococcus canis sp. nov., a skin bacterium associated with infections in dogs.</title>
        <authorList>
            <person name="Gobeli Brawand S."/>
            <person name="Cotting K."/>
            <person name="Gomez-Sanz E."/>
            <person name="Collaud A."/>
            <person name="Thomann A."/>
            <person name="Brodard I."/>
            <person name="Rodriguez-Campos S."/>
            <person name="Strauss C."/>
            <person name="Perreten V."/>
        </authorList>
    </citation>
    <scope>NUCLEOTIDE SEQUENCE [LARGE SCALE GENOMIC DNA]</scope>
    <source>
        <strain evidence="2 3">KM45013</strain>
    </source>
</reference>
<name>A0A1W7ADV3_9STAP</name>
<feature type="transmembrane region" description="Helical" evidence="1">
    <location>
        <begin position="59"/>
        <end position="76"/>
    </location>
</feature>
<dbReference type="RefSeq" id="WP_086043305.1">
    <property type="nucleotide sequence ID" value="NZ_CBCRZA010000016.1"/>
</dbReference>
<evidence type="ECO:0000313" key="2">
    <source>
        <dbReference type="EMBL" id="ARQ07772.1"/>
    </source>
</evidence>
<feature type="transmembrane region" description="Helical" evidence="1">
    <location>
        <begin position="225"/>
        <end position="244"/>
    </location>
</feature>
<feature type="transmembrane region" description="Helical" evidence="1">
    <location>
        <begin position="139"/>
        <end position="156"/>
    </location>
</feature>
<gene>
    <name evidence="2" type="ORF">MCCS_21830</name>
</gene>
<dbReference type="Proteomes" id="UP000194154">
    <property type="component" value="Chromosome"/>
</dbReference>
<keyword evidence="1" id="KW-0812">Transmembrane</keyword>
<sequence>MMNYMRSETYKILKTKGIYITYAICITLLILAALTLYYFGHNGKYFPYYRADFYYNNVFGMWLLIIMIGVIINLLLTNKESKQIMKQSIAFGIEKQTIYFGKYIVSLLFFVFICLISTAVMVVAAHLLMPENKTATSEFLKALINFAPILLAGFTFGHALNMSSLKEYMSGFILVFVLLNLSTIAYLLKSINSVFTVLYEYSPKVLADRVLAEYMDETVKLSADFWISGVIITVISLLIGYFYFKKRDF</sequence>
<feature type="transmembrane region" description="Helical" evidence="1">
    <location>
        <begin position="20"/>
        <end position="39"/>
    </location>
</feature>
<protein>
    <submittedName>
        <fullName evidence="2">ABC-2 family transporter protein</fullName>
    </submittedName>
</protein>
<evidence type="ECO:0000313" key="3">
    <source>
        <dbReference type="Proteomes" id="UP000194154"/>
    </source>
</evidence>
<accession>A0A1W7ADV3</accession>
<keyword evidence="1" id="KW-1133">Transmembrane helix</keyword>
<proteinExistence type="predicted"/>
<evidence type="ECO:0000256" key="1">
    <source>
        <dbReference type="SAM" id="Phobius"/>
    </source>
</evidence>
<dbReference type="OrthoDB" id="1707305at2"/>
<keyword evidence="3" id="KW-1185">Reference proteome</keyword>
<organism evidence="2 3">
    <name type="scientific">Macrococcoides canis</name>
    <dbReference type="NCBI Taxonomy" id="1855823"/>
    <lineage>
        <taxon>Bacteria</taxon>
        <taxon>Bacillati</taxon>
        <taxon>Bacillota</taxon>
        <taxon>Bacilli</taxon>
        <taxon>Bacillales</taxon>
        <taxon>Staphylococcaceae</taxon>
        <taxon>Macrococcoides</taxon>
    </lineage>
</organism>
<feature type="transmembrane region" description="Helical" evidence="1">
    <location>
        <begin position="168"/>
        <end position="188"/>
    </location>
</feature>
<dbReference type="GeneID" id="35296266"/>
<feature type="transmembrane region" description="Helical" evidence="1">
    <location>
        <begin position="103"/>
        <end position="127"/>
    </location>
</feature>
<dbReference type="STRING" id="1855823.MCCS_21830"/>
<dbReference type="KEGG" id="mcak:MCCS_21830"/>
<dbReference type="EMBL" id="CP021059">
    <property type="protein sequence ID" value="ARQ07772.1"/>
    <property type="molecule type" value="Genomic_DNA"/>
</dbReference>
<dbReference type="AlphaFoldDB" id="A0A1W7ADV3"/>